<reference evidence="4" key="1">
    <citation type="submission" date="2022-11" db="UniProtKB">
        <authorList>
            <consortium name="WormBaseParasite"/>
        </authorList>
    </citation>
    <scope>IDENTIFICATION</scope>
</reference>
<dbReference type="WBParaSite" id="Gr19_v10_g11621.t1">
    <property type="protein sequence ID" value="Gr19_v10_g11621.t1"/>
    <property type="gene ID" value="Gr19_v10_g11621"/>
</dbReference>
<evidence type="ECO:0000313" key="3">
    <source>
        <dbReference type="Proteomes" id="UP000887572"/>
    </source>
</evidence>
<dbReference type="InterPro" id="IPR019481">
    <property type="entry name" value="TFIIIC_triple_barrel"/>
</dbReference>
<feature type="region of interest" description="Disordered" evidence="1">
    <location>
        <begin position="160"/>
        <end position="198"/>
    </location>
</feature>
<accession>A0A914GXB9</accession>
<protein>
    <submittedName>
        <fullName evidence="4">Transcription factor TFIIIC triple barrel domain-containing protein</fullName>
    </submittedName>
</protein>
<dbReference type="AlphaFoldDB" id="A0A914GXB9"/>
<organism evidence="3 4">
    <name type="scientific">Globodera rostochiensis</name>
    <name type="common">Golden nematode worm</name>
    <name type="synonym">Heterodera rostochiensis</name>
    <dbReference type="NCBI Taxonomy" id="31243"/>
    <lineage>
        <taxon>Eukaryota</taxon>
        <taxon>Metazoa</taxon>
        <taxon>Ecdysozoa</taxon>
        <taxon>Nematoda</taxon>
        <taxon>Chromadorea</taxon>
        <taxon>Rhabditida</taxon>
        <taxon>Tylenchina</taxon>
        <taxon>Tylenchomorpha</taxon>
        <taxon>Tylenchoidea</taxon>
        <taxon>Heteroderidae</taxon>
        <taxon>Heteroderinae</taxon>
        <taxon>Globodera</taxon>
    </lineage>
</organism>
<dbReference type="Gene3D" id="2.60.40.4370">
    <property type="match status" value="1"/>
</dbReference>
<evidence type="ECO:0000256" key="1">
    <source>
        <dbReference type="SAM" id="MobiDB-lite"/>
    </source>
</evidence>
<name>A0A914GXB9_GLORO</name>
<keyword evidence="3" id="KW-1185">Reference proteome</keyword>
<proteinExistence type="predicted"/>
<sequence length="198" mass="22324">MEEPDEYEEMVAVLQLDGVLDFEAIRRAVSASAIRVRECDKEAPIVQIGSHLYVGKWTQTLGTDMLFCSTMLDEYHHPTEQQGQQRLELVAMSDTRLCAQKVLLATDESSNNATQSRHEQSSSSSNAPPPGPTRIAASSRLIYYLWDLVRSFKNTTSYKMSECTGSASHSSASSRLRKRKKMKKRKMRREAPGDDVFD</sequence>
<dbReference type="Pfam" id="PF10419">
    <property type="entry name" value="TFIIIC_sub6"/>
    <property type="match status" value="1"/>
</dbReference>
<evidence type="ECO:0000313" key="4">
    <source>
        <dbReference type="WBParaSite" id="Gr19_v10_g11621.t1"/>
    </source>
</evidence>
<feature type="domain" description="Transcription factor TFIIIC triple barrel" evidence="2">
    <location>
        <begin position="10"/>
        <end position="103"/>
    </location>
</feature>
<evidence type="ECO:0000259" key="2">
    <source>
        <dbReference type="Pfam" id="PF10419"/>
    </source>
</evidence>
<dbReference type="Proteomes" id="UP000887572">
    <property type="component" value="Unplaced"/>
</dbReference>
<feature type="region of interest" description="Disordered" evidence="1">
    <location>
        <begin position="108"/>
        <end position="133"/>
    </location>
</feature>
<feature type="compositionally biased region" description="Basic residues" evidence="1">
    <location>
        <begin position="175"/>
        <end position="188"/>
    </location>
</feature>